<evidence type="ECO:0000313" key="2">
    <source>
        <dbReference type="EMBL" id="KAF7267549.1"/>
    </source>
</evidence>
<keyword evidence="3" id="KW-1185">Reference proteome</keyword>
<evidence type="ECO:0000313" key="3">
    <source>
        <dbReference type="Proteomes" id="UP000625711"/>
    </source>
</evidence>
<reference evidence="2" key="1">
    <citation type="submission" date="2020-08" db="EMBL/GenBank/DDBJ databases">
        <title>Genome sequencing and assembly of the red palm weevil Rhynchophorus ferrugineus.</title>
        <authorList>
            <person name="Dias G.B."/>
            <person name="Bergman C.M."/>
            <person name="Manee M."/>
        </authorList>
    </citation>
    <scope>NUCLEOTIDE SEQUENCE</scope>
    <source>
        <strain evidence="2">AA-2017</strain>
        <tissue evidence="2">Whole larva</tissue>
    </source>
</reference>
<dbReference type="SUPFAM" id="SSF81321">
    <property type="entry name" value="Family A G protein-coupled receptor-like"/>
    <property type="match status" value="1"/>
</dbReference>
<dbReference type="OrthoDB" id="5981855at2759"/>
<protein>
    <submittedName>
        <fullName evidence="2">Uncharacterized protein</fullName>
    </submittedName>
</protein>
<proteinExistence type="predicted"/>
<feature type="non-terminal residue" evidence="2">
    <location>
        <position position="1"/>
    </location>
</feature>
<organism evidence="2 3">
    <name type="scientific">Rhynchophorus ferrugineus</name>
    <name type="common">Red palm weevil</name>
    <name type="synonym">Curculio ferrugineus</name>
    <dbReference type="NCBI Taxonomy" id="354439"/>
    <lineage>
        <taxon>Eukaryota</taxon>
        <taxon>Metazoa</taxon>
        <taxon>Ecdysozoa</taxon>
        <taxon>Arthropoda</taxon>
        <taxon>Hexapoda</taxon>
        <taxon>Insecta</taxon>
        <taxon>Pterygota</taxon>
        <taxon>Neoptera</taxon>
        <taxon>Endopterygota</taxon>
        <taxon>Coleoptera</taxon>
        <taxon>Polyphaga</taxon>
        <taxon>Cucujiformia</taxon>
        <taxon>Curculionidae</taxon>
        <taxon>Dryophthorinae</taxon>
        <taxon>Rhynchophorus</taxon>
    </lineage>
</organism>
<dbReference type="AlphaFoldDB" id="A0A834HT73"/>
<name>A0A834HT73_RHYFE</name>
<dbReference type="EMBL" id="JAACXV010014409">
    <property type="protein sequence ID" value="KAF7267549.1"/>
    <property type="molecule type" value="Genomic_DNA"/>
</dbReference>
<accession>A0A834HT73</accession>
<dbReference type="Gene3D" id="1.20.1070.10">
    <property type="entry name" value="Rhodopsin 7-helix transmembrane proteins"/>
    <property type="match status" value="1"/>
</dbReference>
<evidence type="ECO:0000256" key="1">
    <source>
        <dbReference type="SAM" id="MobiDB-lite"/>
    </source>
</evidence>
<gene>
    <name evidence="2" type="ORF">GWI33_019235</name>
</gene>
<comment type="caution">
    <text evidence="2">The sequence shown here is derived from an EMBL/GenBank/DDBJ whole genome shotgun (WGS) entry which is preliminary data.</text>
</comment>
<dbReference type="Proteomes" id="UP000625711">
    <property type="component" value="Unassembled WGS sequence"/>
</dbReference>
<feature type="region of interest" description="Disordered" evidence="1">
    <location>
        <begin position="36"/>
        <end position="56"/>
    </location>
</feature>
<sequence>MSNAMVNPLIYYWMNARFRQYFKTAVCGWKGFFRSRSYSANLPPTQRNSQNSYSKS</sequence>